<dbReference type="Pfam" id="PF02082">
    <property type="entry name" value="Rrf2"/>
    <property type="match status" value="1"/>
</dbReference>
<dbReference type="RefSeq" id="WP_155447109.1">
    <property type="nucleotide sequence ID" value="NZ_JAOQNR010000016.1"/>
</dbReference>
<dbReference type="PROSITE" id="PS51197">
    <property type="entry name" value="HTH_RRF2_2"/>
    <property type="match status" value="1"/>
</dbReference>
<evidence type="ECO:0000256" key="1">
    <source>
        <dbReference type="ARBA" id="ARBA00023125"/>
    </source>
</evidence>
<dbReference type="InterPro" id="IPR000944">
    <property type="entry name" value="Tscrpt_reg_Rrf2"/>
</dbReference>
<dbReference type="PANTHER" id="PTHR33221:SF5">
    <property type="entry name" value="HTH-TYPE TRANSCRIPTIONAL REGULATOR ISCR"/>
    <property type="match status" value="1"/>
</dbReference>
<accession>A0A6N8DTC8</accession>
<dbReference type="PROSITE" id="PS01332">
    <property type="entry name" value="HTH_RRF2_1"/>
    <property type="match status" value="1"/>
</dbReference>
<dbReference type="AlphaFoldDB" id="A0A6N8DTC8"/>
<dbReference type="OrthoDB" id="9802344at2"/>
<evidence type="ECO:0000313" key="2">
    <source>
        <dbReference type="EMBL" id="MTV32421.1"/>
    </source>
</evidence>
<sequence length="144" mass="15447">MLSNKAKYGLKAMIHLAGSDGIVLAANIAQDNNIPRKFLDAILLELTKAGLLTSKKGKGGGYQLARPADAITAGQIIRILDGPLAPIACASRTAYRPCTDCGDVEACAIRDVMLDVRDAMALILDRTSIATMRARGRHRQYLPQ</sequence>
<dbReference type="NCBIfam" id="TIGR00738">
    <property type="entry name" value="rrf2_super"/>
    <property type="match status" value="1"/>
</dbReference>
<dbReference type="GO" id="GO:0003700">
    <property type="term" value="F:DNA-binding transcription factor activity"/>
    <property type="evidence" value="ECO:0007669"/>
    <property type="project" value="TreeGrafter"/>
</dbReference>
<dbReference type="Gene3D" id="1.10.10.10">
    <property type="entry name" value="Winged helix-like DNA-binding domain superfamily/Winged helix DNA-binding domain"/>
    <property type="match status" value="1"/>
</dbReference>
<dbReference type="InterPro" id="IPR030489">
    <property type="entry name" value="TR_Rrf2-type_CS"/>
</dbReference>
<reference evidence="2 3" key="1">
    <citation type="submission" date="2019-11" db="EMBL/GenBank/DDBJ databases">
        <title>Whole-genome sequence of a Rhodoblastus acidophilus DSM 142.</title>
        <authorList>
            <person name="Kyndt J.A."/>
            <person name="Meyer T.E."/>
        </authorList>
    </citation>
    <scope>NUCLEOTIDE SEQUENCE [LARGE SCALE GENOMIC DNA]</scope>
    <source>
        <strain evidence="2 3">DSM 142</strain>
    </source>
</reference>
<keyword evidence="1" id="KW-0238">DNA-binding</keyword>
<dbReference type="EMBL" id="WNKS01000016">
    <property type="protein sequence ID" value="MTV32421.1"/>
    <property type="molecule type" value="Genomic_DNA"/>
</dbReference>
<organism evidence="2 3">
    <name type="scientific">Rhodoblastus acidophilus</name>
    <name type="common">Rhodopseudomonas acidophila</name>
    <dbReference type="NCBI Taxonomy" id="1074"/>
    <lineage>
        <taxon>Bacteria</taxon>
        <taxon>Pseudomonadati</taxon>
        <taxon>Pseudomonadota</taxon>
        <taxon>Alphaproteobacteria</taxon>
        <taxon>Hyphomicrobiales</taxon>
        <taxon>Rhodoblastaceae</taxon>
        <taxon>Rhodoblastus</taxon>
    </lineage>
</organism>
<comment type="caution">
    <text evidence="2">The sequence shown here is derived from an EMBL/GenBank/DDBJ whole genome shotgun (WGS) entry which is preliminary data.</text>
</comment>
<dbReference type="InterPro" id="IPR036390">
    <property type="entry name" value="WH_DNA-bd_sf"/>
</dbReference>
<dbReference type="PANTHER" id="PTHR33221">
    <property type="entry name" value="WINGED HELIX-TURN-HELIX TRANSCRIPTIONAL REGULATOR, RRF2 FAMILY"/>
    <property type="match status" value="1"/>
</dbReference>
<dbReference type="SUPFAM" id="SSF46785">
    <property type="entry name" value="Winged helix' DNA-binding domain"/>
    <property type="match status" value="1"/>
</dbReference>
<dbReference type="Proteomes" id="UP000439113">
    <property type="component" value="Unassembled WGS sequence"/>
</dbReference>
<dbReference type="GO" id="GO:0005829">
    <property type="term" value="C:cytosol"/>
    <property type="evidence" value="ECO:0007669"/>
    <property type="project" value="TreeGrafter"/>
</dbReference>
<gene>
    <name evidence="2" type="ORF">GJ654_15645</name>
</gene>
<proteinExistence type="predicted"/>
<dbReference type="InterPro" id="IPR036388">
    <property type="entry name" value="WH-like_DNA-bd_sf"/>
</dbReference>
<dbReference type="GO" id="GO:0003677">
    <property type="term" value="F:DNA binding"/>
    <property type="evidence" value="ECO:0007669"/>
    <property type="project" value="UniProtKB-KW"/>
</dbReference>
<name>A0A6N8DTC8_RHOAC</name>
<evidence type="ECO:0000313" key="3">
    <source>
        <dbReference type="Proteomes" id="UP000439113"/>
    </source>
</evidence>
<protein>
    <submittedName>
        <fullName evidence="2">Rrf2 family transcriptional regulator</fullName>
    </submittedName>
</protein>